<dbReference type="InterPro" id="IPR036641">
    <property type="entry name" value="HPT_dom_sf"/>
</dbReference>
<keyword evidence="7" id="KW-0175">Coiled coil</keyword>
<dbReference type="GO" id="GO:0005634">
    <property type="term" value="C:nucleus"/>
    <property type="evidence" value="ECO:0007669"/>
    <property type="project" value="UniProtKB-SubCell"/>
</dbReference>
<keyword evidence="2 6" id="KW-0932">Cytokinin signaling pathway</keyword>
<dbReference type="SUPFAM" id="SSF47226">
    <property type="entry name" value="Histidine-containing phosphotransfer domain, HPT domain"/>
    <property type="match status" value="1"/>
</dbReference>
<dbReference type="GO" id="GO:0009927">
    <property type="term" value="F:histidine phosphotransfer kinase activity"/>
    <property type="evidence" value="ECO:0007669"/>
    <property type="project" value="UniProtKB-UniRule"/>
</dbReference>
<organism evidence="9 10">
    <name type="scientific">Dipteronia dyeriana</name>
    <dbReference type="NCBI Taxonomy" id="168575"/>
    <lineage>
        <taxon>Eukaryota</taxon>
        <taxon>Viridiplantae</taxon>
        <taxon>Streptophyta</taxon>
        <taxon>Embryophyta</taxon>
        <taxon>Tracheophyta</taxon>
        <taxon>Spermatophyta</taxon>
        <taxon>Magnoliopsida</taxon>
        <taxon>eudicotyledons</taxon>
        <taxon>Gunneridae</taxon>
        <taxon>Pentapetalae</taxon>
        <taxon>rosids</taxon>
        <taxon>malvids</taxon>
        <taxon>Sapindales</taxon>
        <taxon>Sapindaceae</taxon>
        <taxon>Hippocastanoideae</taxon>
        <taxon>Acereae</taxon>
        <taxon>Dipteronia</taxon>
    </lineage>
</organism>
<sequence length="138" mass="15977">MRQSLLDQGYLDEKFINLEQLQDDSRPHFVEKMAAFFCRDSTRVVGIIEKALEKIPVDFNELNGYMHYFKGTSSCIGAKKVIAKITELKEYCGEENAEGCLRTFQELKEEYTALKQKLQAYFQLLRQVGPKEIACRPL</sequence>
<gene>
    <name evidence="9" type="ORF">Ddye_014504</name>
</gene>
<dbReference type="InterPro" id="IPR045871">
    <property type="entry name" value="AHP1-5/YPD1"/>
</dbReference>
<dbReference type="PANTHER" id="PTHR28242:SF43">
    <property type="entry name" value="HISTIDINE-CONTAINING PHOSPHOTRANSFER PROTEIN 4"/>
    <property type="match status" value="1"/>
</dbReference>
<proteinExistence type="predicted"/>
<dbReference type="Proteomes" id="UP001280121">
    <property type="component" value="Unassembled WGS sequence"/>
</dbReference>
<accession>A0AAD9X8H6</accession>
<comment type="subcellular location">
    <subcellularLocation>
        <location evidence="6">Cytoplasm</location>
        <location evidence="6">Cytosol</location>
    </subcellularLocation>
    <subcellularLocation>
        <location evidence="6">Nucleus</location>
    </subcellularLocation>
</comment>
<dbReference type="PANTHER" id="PTHR28242">
    <property type="entry name" value="PHOSPHORELAY INTERMEDIATE PROTEIN YPD1"/>
    <property type="match status" value="1"/>
</dbReference>
<keyword evidence="1" id="KW-0963">Cytoplasm</keyword>
<evidence type="ECO:0000256" key="7">
    <source>
        <dbReference type="SAM" id="Coils"/>
    </source>
</evidence>
<protein>
    <recommendedName>
        <fullName evidence="6">Histidine-containing phosphotransfer protein</fullName>
    </recommendedName>
</protein>
<evidence type="ECO:0000256" key="6">
    <source>
        <dbReference type="RuleBase" id="RU369004"/>
    </source>
</evidence>
<dbReference type="GO" id="GO:0000160">
    <property type="term" value="P:phosphorelay signal transduction system"/>
    <property type="evidence" value="ECO:0007669"/>
    <property type="project" value="UniProtKB-UniRule"/>
</dbReference>
<evidence type="ECO:0000256" key="5">
    <source>
        <dbReference type="ARBA" id="ARBA00023242"/>
    </source>
</evidence>
<comment type="caution">
    <text evidence="9">The sequence shown here is derived from an EMBL/GenBank/DDBJ whole genome shotgun (WGS) entry which is preliminary data.</text>
</comment>
<evidence type="ECO:0000259" key="8">
    <source>
        <dbReference type="Pfam" id="PF01627"/>
    </source>
</evidence>
<keyword evidence="10" id="KW-1185">Reference proteome</keyword>
<dbReference type="GO" id="GO:0005829">
    <property type="term" value="C:cytosol"/>
    <property type="evidence" value="ECO:0007669"/>
    <property type="project" value="UniProtKB-SubCell"/>
</dbReference>
<feature type="domain" description="HPt" evidence="8">
    <location>
        <begin position="33"/>
        <end position="116"/>
    </location>
</feature>
<dbReference type="Gene3D" id="1.20.120.160">
    <property type="entry name" value="HPT domain"/>
    <property type="match status" value="1"/>
</dbReference>
<evidence type="ECO:0000313" key="9">
    <source>
        <dbReference type="EMBL" id="KAK2654648.1"/>
    </source>
</evidence>
<dbReference type="Pfam" id="PF01627">
    <property type="entry name" value="Hpt"/>
    <property type="match status" value="1"/>
</dbReference>
<evidence type="ECO:0000313" key="10">
    <source>
        <dbReference type="Proteomes" id="UP001280121"/>
    </source>
</evidence>
<keyword evidence="4 6" id="KW-0902">Two-component regulatory system</keyword>
<evidence type="ECO:0000256" key="4">
    <source>
        <dbReference type="ARBA" id="ARBA00023012"/>
    </source>
</evidence>
<dbReference type="GO" id="GO:0009736">
    <property type="term" value="P:cytokinin-activated signaling pathway"/>
    <property type="evidence" value="ECO:0007669"/>
    <property type="project" value="UniProtKB-KW"/>
</dbReference>
<dbReference type="FunFam" id="1.20.120.160:FF:000001">
    <property type="entry name" value="Histidine-containing phosphotransfer protein 1"/>
    <property type="match status" value="1"/>
</dbReference>
<name>A0AAD9X8H6_9ROSI</name>
<evidence type="ECO:0000256" key="1">
    <source>
        <dbReference type="ARBA" id="ARBA00022490"/>
    </source>
</evidence>
<evidence type="ECO:0000256" key="2">
    <source>
        <dbReference type="ARBA" id="ARBA00022864"/>
    </source>
</evidence>
<comment type="function">
    <text evidence="6">Functions as a two-component phosphorelay mediators between cytokinin sensor histidine kinases and response regulators (B-type ARRs). Plays an important role in propagating cytokinin signal transduction.</text>
</comment>
<evidence type="ECO:0000256" key="3">
    <source>
        <dbReference type="ARBA" id="ARBA00022990"/>
    </source>
</evidence>
<keyword evidence="3" id="KW-0007">Acetylation</keyword>
<feature type="coiled-coil region" evidence="7">
    <location>
        <begin position="97"/>
        <end position="124"/>
    </location>
</feature>
<dbReference type="InterPro" id="IPR008207">
    <property type="entry name" value="Sig_transdc_His_kin_Hpt_dom"/>
</dbReference>
<dbReference type="GO" id="GO:0043424">
    <property type="term" value="F:protein histidine kinase binding"/>
    <property type="evidence" value="ECO:0007669"/>
    <property type="project" value="UniProtKB-UniRule"/>
</dbReference>
<dbReference type="AlphaFoldDB" id="A0AAD9X8H6"/>
<reference evidence="9" key="1">
    <citation type="journal article" date="2023" name="Plant J.">
        <title>Genome sequences and population genomics provide insights into the demographic history, inbreeding, and mutation load of two 'living fossil' tree species of Dipteronia.</title>
        <authorList>
            <person name="Feng Y."/>
            <person name="Comes H.P."/>
            <person name="Chen J."/>
            <person name="Zhu S."/>
            <person name="Lu R."/>
            <person name="Zhang X."/>
            <person name="Li P."/>
            <person name="Qiu J."/>
            <person name="Olsen K.M."/>
            <person name="Qiu Y."/>
        </authorList>
    </citation>
    <scope>NUCLEOTIDE SEQUENCE</scope>
    <source>
        <strain evidence="9">KIB01</strain>
    </source>
</reference>
<keyword evidence="5" id="KW-0539">Nucleus</keyword>
<dbReference type="EMBL" id="JANJYI010000004">
    <property type="protein sequence ID" value="KAK2654648.1"/>
    <property type="molecule type" value="Genomic_DNA"/>
</dbReference>
<comment type="domain">
    <text evidence="6">Histidine-containing phosphotransfer domain (HPt) contains an active histidine that mediates the phosphotransfer.</text>
</comment>